<proteinExistence type="predicted"/>
<dbReference type="RefSeq" id="WP_203926796.1">
    <property type="nucleotide sequence ID" value="NZ_BOPH01000021.1"/>
</dbReference>
<evidence type="ECO:0008006" key="4">
    <source>
        <dbReference type="Google" id="ProtNLM"/>
    </source>
</evidence>
<keyword evidence="1" id="KW-0472">Membrane</keyword>
<keyword evidence="1" id="KW-1133">Transmembrane helix</keyword>
<dbReference type="Proteomes" id="UP000635606">
    <property type="component" value="Unassembled WGS sequence"/>
</dbReference>
<dbReference type="AlphaFoldDB" id="A0A8J3ZNC0"/>
<comment type="caution">
    <text evidence="2">The sequence shown here is derived from an EMBL/GenBank/DDBJ whole genome shotgun (WGS) entry which is preliminary data.</text>
</comment>
<protein>
    <recommendedName>
        <fullName evidence="4">ABC transporter permease</fullName>
    </recommendedName>
</protein>
<organism evidence="2 3">
    <name type="scientific">Virgisporangium ochraceum</name>
    <dbReference type="NCBI Taxonomy" id="65505"/>
    <lineage>
        <taxon>Bacteria</taxon>
        <taxon>Bacillati</taxon>
        <taxon>Actinomycetota</taxon>
        <taxon>Actinomycetes</taxon>
        <taxon>Micromonosporales</taxon>
        <taxon>Micromonosporaceae</taxon>
        <taxon>Virgisporangium</taxon>
    </lineage>
</organism>
<sequence length="251" mass="24944">MTPVLAAELVKLRTVRVTYALPAVALTLGVALTLAIVLTGEPAELSSEVGGRLTLSGGGNMAGIMALLLGIITSGGDYRHGTILPTLFITPDRGRVALATVLANATVGGLMGAVAVVTSGAVGLALMASRDLTVGLTGAELAGIAAGGVAFPALSAAFGSALGTLVRSQVAGLSIALMALFVVEPVLTELVDGYQRYSLTGVRVALVGGGAEAAGAADGGLPPAWLAALLWTGYTVALVTVAITVTRRRDV</sequence>
<feature type="transmembrane region" description="Helical" evidence="1">
    <location>
        <begin position="19"/>
        <end position="38"/>
    </location>
</feature>
<feature type="transmembrane region" description="Helical" evidence="1">
    <location>
        <begin position="224"/>
        <end position="245"/>
    </location>
</feature>
<feature type="transmembrane region" description="Helical" evidence="1">
    <location>
        <begin position="58"/>
        <end position="75"/>
    </location>
</feature>
<evidence type="ECO:0000256" key="1">
    <source>
        <dbReference type="SAM" id="Phobius"/>
    </source>
</evidence>
<keyword evidence="3" id="KW-1185">Reference proteome</keyword>
<keyword evidence="1" id="KW-0812">Transmembrane</keyword>
<feature type="transmembrane region" description="Helical" evidence="1">
    <location>
        <begin position="96"/>
        <end position="129"/>
    </location>
</feature>
<gene>
    <name evidence="2" type="ORF">Voc01_017430</name>
</gene>
<reference evidence="2" key="1">
    <citation type="submission" date="2021-01" db="EMBL/GenBank/DDBJ databases">
        <title>Whole genome shotgun sequence of Virgisporangium ochraceum NBRC 16418.</title>
        <authorList>
            <person name="Komaki H."/>
            <person name="Tamura T."/>
        </authorList>
    </citation>
    <scope>NUCLEOTIDE SEQUENCE</scope>
    <source>
        <strain evidence="2">NBRC 16418</strain>
    </source>
</reference>
<accession>A0A8J3ZNC0</accession>
<dbReference type="EMBL" id="BOPH01000021">
    <property type="protein sequence ID" value="GIJ66826.1"/>
    <property type="molecule type" value="Genomic_DNA"/>
</dbReference>
<name>A0A8J3ZNC0_9ACTN</name>
<feature type="transmembrane region" description="Helical" evidence="1">
    <location>
        <begin position="141"/>
        <end position="163"/>
    </location>
</feature>
<feature type="transmembrane region" description="Helical" evidence="1">
    <location>
        <begin position="170"/>
        <end position="187"/>
    </location>
</feature>
<evidence type="ECO:0000313" key="2">
    <source>
        <dbReference type="EMBL" id="GIJ66826.1"/>
    </source>
</evidence>
<evidence type="ECO:0000313" key="3">
    <source>
        <dbReference type="Proteomes" id="UP000635606"/>
    </source>
</evidence>